<reference evidence="1 2" key="1">
    <citation type="submission" date="2017-12" db="EMBL/GenBank/DDBJ databases">
        <title>Comparative genomics of Botrytis spp.</title>
        <authorList>
            <person name="Valero-Jimenez C.A."/>
            <person name="Tapia P."/>
            <person name="Veloso J."/>
            <person name="Silva-Moreno E."/>
            <person name="Staats M."/>
            <person name="Valdes J.H."/>
            <person name="Van Kan J.A.L."/>
        </authorList>
    </citation>
    <scope>NUCLEOTIDE SEQUENCE [LARGE SCALE GENOMIC DNA]</scope>
    <source>
        <strain evidence="1 2">MUCL11595</strain>
    </source>
</reference>
<gene>
    <name evidence="1" type="ORF">BCON_0083g00050</name>
</gene>
<evidence type="ECO:0000313" key="1">
    <source>
        <dbReference type="EMBL" id="TGO56013.1"/>
    </source>
</evidence>
<name>A0A4Z1IGY7_9HELO</name>
<comment type="caution">
    <text evidence="1">The sequence shown here is derived from an EMBL/GenBank/DDBJ whole genome shotgun (WGS) entry which is preliminary data.</text>
</comment>
<dbReference type="AlphaFoldDB" id="A0A4Z1IGY7"/>
<sequence length="154" mass="17524">MDATAIAAEHYEAQMQEWIYLTEWKCAGFLEDLGYILQYYLDLAHIDYGSVNLNRMAVGVFHDMYLNLELKTAMLQMARERDEGLTGDDNAIDLRQDEEMINLTGDEDVIDLTGDEDVIDLTGDEVVDLTQHEDLTHFRSVRSASYGPPPPYSP</sequence>
<accession>A0A4Z1IGY7</accession>
<proteinExistence type="predicted"/>
<protein>
    <submittedName>
        <fullName evidence="1">Uncharacterized protein</fullName>
    </submittedName>
</protein>
<organism evidence="1 2">
    <name type="scientific">Botryotinia convoluta</name>
    <dbReference type="NCBI Taxonomy" id="54673"/>
    <lineage>
        <taxon>Eukaryota</taxon>
        <taxon>Fungi</taxon>
        <taxon>Dikarya</taxon>
        <taxon>Ascomycota</taxon>
        <taxon>Pezizomycotina</taxon>
        <taxon>Leotiomycetes</taxon>
        <taxon>Helotiales</taxon>
        <taxon>Sclerotiniaceae</taxon>
        <taxon>Botryotinia</taxon>
    </lineage>
</organism>
<dbReference type="EMBL" id="PQXN01000083">
    <property type="protein sequence ID" value="TGO56013.1"/>
    <property type="molecule type" value="Genomic_DNA"/>
</dbReference>
<keyword evidence="2" id="KW-1185">Reference proteome</keyword>
<dbReference type="Proteomes" id="UP000297527">
    <property type="component" value="Unassembled WGS sequence"/>
</dbReference>
<evidence type="ECO:0000313" key="2">
    <source>
        <dbReference type="Proteomes" id="UP000297527"/>
    </source>
</evidence>
<dbReference type="OrthoDB" id="3480242at2759"/>